<dbReference type="KEGG" id="crq:GCK72_006454"/>
<dbReference type="Proteomes" id="UP000483820">
    <property type="component" value="Chromosome II"/>
</dbReference>
<dbReference type="InterPro" id="IPR001807">
    <property type="entry name" value="ClC"/>
</dbReference>
<feature type="transmembrane region" description="Helical" evidence="10">
    <location>
        <begin position="822"/>
        <end position="842"/>
    </location>
</feature>
<keyword evidence="7 10" id="KW-0472">Membrane</keyword>
<feature type="region of interest" description="Disordered" evidence="11">
    <location>
        <begin position="1172"/>
        <end position="1206"/>
    </location>
</feature>
<dbReference type="Pfam" id="PF00654">
    <property type="entry name" value="Voltage_CLC"/>
    <property type="match status" value="1"/>
</dbReference>
<dbReference type="PANTHER" id="PTHR45720">
    <property type="entry name" value="CHLORIDE CHANNEL PROTEIN 2"/>
    <property type="match status" value="1"/>
</dbReference>
<feature type="transmembrane region" description="Helical" evidence="10">
    <location>
        <begin position="286"/>
        <end position="308"/>
    </location>
</feature>
<evidence type="ECO:0000313" key="13">
    <source>
        <dbReference type="EMBL" id="KAF1766497.1"/>
    </source>
</evidence>
<protein>
    <recommendedName>
        <fullName evidence="10">Chloride channel protein</fullName>
    </recommendedName>
</protein>
<comment type="similarity">
    <text evidence="10">Belongs to the chloride channel (TC 2.A.49) family.</text>
</comment>
<evidence type="ECO:0000259" key="12">
    <source>
        <dbReference type="PROSITE" id="PS51371"/>
    </source>
</evidence>
<evidence type="ECO:0000256" key="11">
    <source>
        <dbReference type="SAM" id="MobiDB-lite"/>
    </source>
</evidence>
<feature type="transmembrane region" description="Helical" evidence="10">
    <location>
        <begin position="740"/>
        <end position="763"/>
    </location>
</feature>
<keyword evidence="2 10" id="KW-0813">Transport</keyword>
<evidence type="ECO:0000256" key="9">
    <source>
        <dbReference type="PROSITE-ProRule" id="PRU00703"/>
    </source>
</evidence>
<dbReference type="Gene3D" id="1.10.3080.10">
    <property type="entry name" value="Clc chloride channel"/>
    <property type="match status" value="1"/>
</dbReference>
<dbReference type="FunFam" id="3.10.580.10:FF:000048">
    <property type="entry name" value="Chloride channel 2c"/>
    <property type="match status" value="1"/>
</dbReference>
<feature type="transmembrane region" description="Helical" evidence="10">
    <location>
        <begin position="348"/>
        <end position="366"/>
    </location>
</feature>
<reference evidence="13 14" key="1">
    <citation type="submission" date="2019-12" db="EMBL/GenBank/DDBJ databases">
        <title>Chromosome-level assembly of the Caenorhabditis remanei genome.</title>
        <authorList>
            <person name="Teterina A.A."/>
            <person name="Willis J.H."/>
            <person name="Phillips P.C."/>
        </authorList>
    </citation>
    <scope>NUCLEOTIDE SEQUENCE [LARGE SCALE GENOMIC DNA]</scope>
    <source>
        <strain evidence="13 14">PX506</strain>
        <tissue evidence="13">Whole organism</tissue>
    </source>
</reference>
<keyword evidence="9" id="KW-0129">CBS domain</keyword>
<evidence type="ECO:0000313" key="14">
    <source>
        <dbReference type="Proteomes" id="UP000483820"/>
    </source>
</evidence>
<dbReference type="SUPFAM" id="SSF54631">
    <property type="entry name" value="CBS-domain pair"/>
    <property type="match status" value="1"/>
</dbReference>
<dbReference type="SMART" id="SM00116">
    <property type="entry name" value="CBS"/>
    <property type="match status" value="2"/>
</dbReference>
<feature type="compositionally biased region" description="Basic and acidic residues" evidence="11">
    <location>
        <begin position="1172"/>
        <end position="1195"/>
    </location>
</feature>
<dbReference type="SUPFAM" id="SSF81340">
    <property type="entry name" value="Clc chloride channel"/>
    <property type="match status" value="1"/>
</dbReference>
<name>A0A6A5HIQ5_CAERE</name>
<dbReference type="Pfam" id="PF00571">
    <property type="entry name" value="CBS"/>
    <property type="match status" value="1"/>
</dbReference>
<keyword evidence="3 10" id="KW-0812">Transmembrane</keyword>
<dbReference type="InterPro" id="IPR050970">
    <property type="entry name" value="Cl_channel_volt-gated"/>
</dbReference>
<dbReference type="PROSITE" id="PS51371">
    <property type="entry name" value="CBS"/>
    <property type="match status" value="1"/>
</dbReference>
<accession>A0A6A5HIQ5</accession>
<organism evidence="13 14">
    <name type="scientific">Caenorhabditis remanei</name>
    <name type="common">Caenorhabditis vulgaris</name>
    <dbReference type="NCBI Taxonomy" id="31234"/>
    <lineage>
        <taxon>Eukaryota</taxon>
        <taxon>Metazoa</taxon>
        <taxon>Ecdysozoa</taxon>
        <taxon>Nematoda</taxon>
        <taxon>Chromadorea</taxon>
        <taxon>Rhabditida</taxon>
        <taxon>Rhabditina</taxon>
        <taxon>Rhabditomorpha</taxon>
        <taxon>Rhabditoidea</taxon>
        <taxon>Rhabditidae</taxon>
        <taxon>Peloderinae</taxon>
        <taxon>Caenorhabditis</taxon>
    </lineage>
</organism>
<comment type="subcellular location">
    <subcellularLocation>
        <location evidence="1 10">Membrane</location>
        <topology evidence="1 10">Multi-pass membrane protein</topology>
    </subcellularLocation>
</comment>
<dbReference type="FunFam" id="1.10.3080.10:FF:000022">
    <property type="entry name" value="Chloride channel protein"/>
    <property type="match status" value="1"/>
</dbReference>
<evidence type="ECO:0000256" key="10">
    <source>
        <dbReference type="RuleBase" id="RU361221"/>
    </source>
</evidence>
<dbReference type="GO" id="GO:0005247">
    <property type="term" value="F:voltage-gated chloride channel activity"/>
    <property type="evidence" value="ECO:0007669"/>
    <property type="project" value="TreeGrafter"/>
</dbReference>
<keyword evidence="4" id="KW-0677">Repeat</keyword>
<evidence type="ECO:0000256" key="6">
    <source>
        <dbReference type="ARBA" id="ARBA00023065"/>
    </source>
</evidence>
<sequence length="1543" mass="173201">MFTQEQIDVTIMPKNGDCRLHFEHIISVTPEESEWEKFVQIEISGNVMKFRRQTAKDQQVAVYDCKYQMESISNAIYTHVCNFFGNDVEYRMLHDLIREDQSKPIYQNITISRIWVENITVRELDDHFSSLPKQKFINICMRNMKGRLKEDSKIFESEVVDVNDTERTIVMDVLRNFNGQQATLFTEYFDLSEILQFMNRWKSNQAYQNLMNLSLICEKPSFDLNVLTELAGIKHTNSQVDPPYYKYEKRVYIKEQNMGSVVRFMDNLKQIEGYVKYVKMNQKVNMLMIFFFTLAVKISGLLTIFVPSNITTRMAVIVSFTLITMFLLGSLLLYEYWIGGRHNKKSRYVVVLICNIIALWIFRFVTNGMPPNLSTMIALSAPSMVVFYYFSWNLIEWSVYINEIAMLLPSPRSELNCATQFEREALRSLEAERLRVIELLNGVVNFGQLVVSVSTFILIPFLASRLLMPNRTPLAKIEWQSLLPLPPEKCAKPSEENNEEIEIVRLAAGKEYDLQPGSHLGVYKTVRGVPIDEDCKSMGIGTNILSKIEKNKTSDGLTIPLTHNDQTKSSRWCSSESFKTFFRTVIRDWIFLALLGFIMAALSFGMDYAIINLQNGQMRLYDIVKLFHWSLGYLVWVGYVVGLILLSAVCAHYIAPQAIGSGIPEMKTILRGVILKEYLSIRTLVSKMIGLTLSLGSGLPMGKEGPFVHVASVVASQLTRLVHGSNVGIYENESRSGEMLAAGCAVGVACTFSAPIGGVLFSIEVTSVYFAVRNYWRGFFAATCSATIFRILRMFSASAAVTVEAHYQTNFPPQNVFLPQELPVFALVGLICGLAGSLFVYLHRRTVLFLRRNSLAKMIFQKYWLLYPIFIAFFISSLSWPSGLGKLMGGQERFSHTMKEFFVNCAWTASPNNSYACAPPVNMTPVSGDNFDIRHWTGQGEDTTIPAPYSPFVTLSIFQFVYFFLAILASTLPVPSGIFMPVFVLGAAFGRLVGEGVFTLYPDGYESGDVMFFIRPGVYAVVGAAAFCGAVTHTVSVAVIVFEITGQLCHLLPVMIAVLIANAVASWLQPSIYDSIIRIKNLPYLPDIPHTTSLYHQMLIEQFMISPVVFIAKDSTVGDVRRALQTKTRIRAFPLVENLDSLALVGSISRGQLQRYVDSHIGTKARFAEATRRVKQRLEDEESERRRKEESKSDETADSLASKGAGERRASRFLVVPVAKNGSQVTKNENLSGLSDENARKILTVEEKKALFDAVSLKVPKGEMNGRTVTTGHIESHHTIGDIFRSITHLSFGRQNIPKKNNQNEFDLYGGERAEWEESVLETKLDLSQLDIDSTPFQLSEYTSLFKAHSLFSLLGLNRAYVTKKGQLIGVVALKELRFAMEYLQAGKEPTPGISIFTDASADQTTFEKSGRIESGMDSQNPTFLTDNGEEDASDDYIQPPLEVVRRGALTPNQLSELNRVENVRLVPDSPNFEVSSPSTSSSCVSIDLSPLDTTYSDNGSVGGLVLNVPSLPSRARSAAELNGRNSHVQINLPDNAVHDEKF</sequence>
<feature type="transmembrane region" description="Helical" evidence="10">
    <location>
        <begin position="1018"/>
        <end position="1041"/>
    </location>
</feature>
<dbReference type="CTD" id="9815490"/>
<evidence type="ECO:0000256" key="8">
    <source>
        <dbReference type="ARBA" id="ARBA00023214"/>
    </source>
</evidence>
<dbReference type="PANTHER" id="PTHR45720:SF10">
    <property type="entry name" value="CHLORIDE CHANNEL PROTEIN 2"/>
    <property type="match status" value="1"/>
</dbReference>
<evidence type="ECO:0000256" key="4">
    <source>
        <dbReference type="ARBA" id="ARBA00022737"/>
    </source>
</evidence>
<gene>
    <name evidence="13" type="ORF">GCK72_006454</name>
</gene>
<feature type="transmembrane region" description="Helical" evidence="10">
    <location>
        <begin position="589"/>
        <end position="610"/>
    </location>
</feature>
<dbReference type="GO" id="GO:0005886">
    <property type="term" value="C:plasma membrane"/>
    <property type="evidence" value="ECO:0007669"/>
    <property type="project" value="TreeGrafter"/>
</dbReference>
<evidence type="ECO:0000256" key="1">
    <source>
        <dbReference type="ARBA" id="ARBA00004141"/>
    </source>
</evidence>
<feature type="transmembrane region" description="Helical" evidence="10">
    <location>
        <begin position="863"/>
        <end position="880"/>
    </location>
</feature>
<comment type="caution">
    <text evidence="13">The sequence shown here is derived from an EMBL/GenBank/DDBJ whole genome shotgun (WGS) entry which is preliminary data.</text>
</comment>
<dbReference type="PRINTS" id="PR00762">
    <property type="entry name" value="CLCHANNEL"/>
</dbReference>
<evidence type="ECO:0000256" key="7">
    <source>
        <dbReference type="ARBA" id="ARBA00023136"/>
    </source>
</evidence>
<keyword evidence="8 10" id="KW-0868">Chloride</keyword>
<feature type="transmembrane region" description="Helical" evidence="10">
    <location>
        <begin position="631"/>
        <end position="655"/>
    </location>
</feature>
<dbReference type="InterPro" id="IPR046342">
    <property type="entry name" value="CBS_dom_sf"/>
</dbReference>
<dbReference type="CDD" id="cd03683">
    <property type="entry name" value="ClC_1_like"/>
    <property type="match status" value="1"/>
</dbReference>
<feature type="transmembrane region" description="Helical" evidence="10">
    <location>
        <begin position="372"/>
        <end position="390"/>
    </location>
</feature>
<feature type="transmembrane region" description="Helical" evidence="10">
    <location>
        <begin position="314"/>
        <end position="336"/>
    </location>
</feature>
<evidence type="ECO:0000256" key="2">
    <source>
        <dbReference type="ARBA" id="ARBA00022448"/>
    </source>
</evidence>
<dbReference type="GeneID" id="9815490"/>
<feature type="transmembrane region" description="Helical" evidence="10">
    <location>
        <begin position="1048"/>
        <end position="1068"/>
    </location>
</feature>
<keyword evidence="5 10" id="KW-1133">Transmembrane helix</keyword>
<evidence type="ECO:0000256" key="3">
    <source>
        <dbReference type="ARBA" id="ARBA00022692"/>
    </source>
</evidence>
<dbReference type="InterPro" id="IPR014743">
    <property type="entry name" value="Cl-channel_core"/>
</dbReference>
<dbReference type="Gene3D" id="3.10.580.10">
    <property type="entry name" value="CBS-domain"/>
    <property type="match status" value="2"/>
</dbReference>
<keyword evidence="6 10" id="KW-0406">Ion transport</keyword>
<dbReference type="InterPro" id="IPR000644">
    <property type="entry name" value="CBS_dom"/>
</dbReference>
<feature type="transmembrane region" description="Helical" evidence="10">
    <location>
        <begin position="978"/>
        <end position="998"/>
    </location>
</feature>
<dbReference type="EMBL" id="WUAV01000002">
    <property type="protein sequence ID" value="KAF1766497.1"/>
    <property type="molecule type" value="Genomic_DNA"/>
</dbReference>
<evidence type="ECO:0000256" key="5">
    <source>
        <dbReference type="ARBA" id="ARBA00022989"/>
    </source>
</evidence>
<feature type="domain" description="CBS" evidence="12">
    <location>
        <begin position="1104"/>
        <end position="1163"/>
    </location>
</feature>
<dbReference type="RefSeq" id="XP_053589826.1">
    <property type="nucleotide sequence ID" value="XM_053725632.1"/>
</dbReference>
<proteinExistence type="inferred from homology"/>
<feature type="transmembrane region" description="Helical" evidence="10">
    <location>
        <begin position="952"/>
        <end position="971"/>
    </location>
</feature>